<protein>
    <submittedName>
        <fullName evidence="1">Uncharacterized protein</fullName>
    </submittedName>
</protein>
<accession>A0A351R8U0</accession>
<dbReference type="STRING" id="1132855.GCA_000384255_01932"/>
<dbReference type="Proteomes" id="UP000264313">
    <property type="component" value="Unassembled WGS sequence"/>
</dbReference>
<sequence>MKNFIKENLVLVVGLTFPLILILIFFASTVIPKLMSAPPQYEMLFSTKLYDYQNSTDYTLDFSVKNQQLMVKVKKRENKDINYDLKRLMAYDAKTNTVREIVIDVPNAVASAVNGVAVLHETEGLLIDTTIVSPDGYSLDGPNYGGSGGMVGGLFGDGYRNSGFRLKKGSIGYKIPNTQQHYYYNQVQFIGWVIKK</sequence>
<organism evidence="1 2">
    <name type="scientific">Methylotenera mobilis</name>
    <dbReference type="NCBI Taxonomy" id="359408"/>
    <lineage>
        <taxon>Bacteria</taxon>
        <taxon>Pseudomonadati</taxon>
        <taxon>Pseudomonadota</taxon>
        <taxon>Betaproteobacteria</taxon>
        <taxon>Nitrosomonadales</taxon>
        <taxon>Methylophilaceae</taxon>
        <taxon>Methylotenera</taxon>
    </lineage>
</organism>
<evidence type="ECO:0000313" key="1">
    <source>
        <dbReference type="EMBL" id="HBA08461.1"/>
    </source>
</evidence>
<dbReference type="AlphaFoldDB" id="A0A351R8U0"/>
<name>A0A351R8U0_9PROT</name>
<evidence type="ECO:0000313" key="2">
    <source>
        <dbReference type="Proteomes" id="UP000264313"/>
    </source>
</evidence>
<reference evidence="1 2" key="1">
    <citation type="journal article" date="2018" name="Nat. Biotechnol.">
        <title>A standardized bacterial taxonomy based on genome phylogeny substantially revises the tree of life.</title>
        <authorList>
            <person name="Parks D.H."/>
            <person name="Chuvochina M."/>
            <person name="Waite D.W."/>
            <person name="Rinke C."/>
            <person name="Skarshewski A."/>
            <person name="Chaumeil P.A."/>
            <person name="Hugenholtz P."/>
        </authorList>
    </citation>
    <scope>NUCLEOTIDE SEQUENCE [LARGE SCALE GENOMIC DNA]</scope>
    <source>
        <strain evidence="1">UBA9958</strain>
    </source>
</reference>
<proteinExistence type="predicted"/>
<gene>
    <name evidence="1" type="ORF">DCW48_01930</name>
</gene>
<comment type="caution">
    <text evidence="1">The sequence shown here is derived from an EMBL/GenBank/DDBJ whole genome shotgun (WGS) entry which is preliminary data.</text>
</comment>
<dbReference type="EMBL" id="DNAA01000047">
    <property type="protein sequence ID" value="HBA08461.1"/>
    <property type="molecule type" value="Genomic_DNA"/>
</dbReference>